<protein>
    <recommendedName>
        <fullName evidence="4">CST complex subunit CTC1</fullName>
    </recommendedName>
</protein>
<evidence type="ECO:0000256" key="6">
    <source>
        <dbReference type="ARBA" id="ARBA00022895"/>
    </source>
</evidence>
<dbReference type="Proteomes" id="UP000469890">
    <property type="component" value="Unassembled WGS sequence"/>
</dbReference>
<evidence type="ECO:0000256" key="2">
    <source>
        <dbReference type="ARBA" id="ARBA00004574"/>
    </source>
</evidence>
<keyword evidence="5" id="KW-0158">Chromosome</keyword>
<evidence type="ECO:0000256" key="1">
    <source>
        <dbReference type="ARBA" id="ARBA00004123"/>
    </source>
</evidence>
<evidence type="ECO:0000256" key="7">
    <source>
        <dbReference type="ARBA" id="ARBA00023125"/>
    </source>
</evidence>
<dbReference type="InterPro" id="IPR029156">
    <property type="entry name" value="CTC1"/>
</dbReference>
<name>A0A8H4BE94_MUCCL</name>
<dbReference type="GO" id="GO:0003697">
    <property type="term" value="F:single-stranded DNA binding"/>
    <property type="evidence" value="ECO:0007669"/>
    <property type="project" value="InterPro"/>
</dbReference>
<comment type="subcellular location">
    <subcellularLocation>
        <location evidence="2">Chromosome</location>
        <location evidence="2">Telomere</location>
    </subcellularLocation>
    <subcellularLocation>
        <location evidence="1">Nucleus</location>
    </subcellularLocation>
</comment>
<dbReference type="GO" id="GO:1990879">
    <property type="term" value="C:CST complex"/>
    <property type="evidence" value="ECO:0007669"/>
    <property type="project" value="TreeGrafter"/>
</dbReference>
<proteinExistence type="inferred from homology"/>
<gene>
    <name evidence="9" type="ORF">FB192DRAFT_1381814</name>
</gene>
<keyword evidence="7" id="KW-0238">DNA-binding</keyword>
<dbReference type="PANTHER" id="PTHR14865">
    <property type="entry name" value="CST COMPLEX SUBUNIT CTC1"/>
    <property type="match status" value="1"/>
</dbReference>
<dbReference type="AlphaFoldDB" id="A0A8H4BE94"/>
<accession>A0A8H4BE94</accession>
<evidence type="ECO:0000256" key="8">
    <source>
        <dbReference type="ARBA" id="ARBA00023242"/>
    </source>
</evidence>
<dbReference type="EMBL" id="JAAECE010000005">
    <property type="protein sequence ID" value="KAF1800669.1"/>
    <property type="molecule type" value="Genomic_DNA"/>
</dbReference>
<reference evidence="9 10" key="1">
    <citation type="submission" date="2019-09" db="EMBL/GenBank/DDBJ databases">
        <authorList>
            <consortium name="DOE Joint Genome Institute"/>
            <person name="Mondo S.J."/>
            <person name="Navarro-Mendoza M.I."/>
            <person name="Perez-Arques C."/>
            <person name="Panchal S."/>
            <person name="Nicolas F.E."/>
            <person name="Ganguly P."/>
            <person name="Pangilinan J."/>
            <person name="Grigoriev I."/>
            <person name="Heitman J."/>
            <person name="Sanya K."/>
            <person name="Garre V."/>
        </authorList>
    </citation>
    <scope>NUCLEOTIDE SEQUENCE [LARGE SCALE GENOMIC DNA]</scope>
    <source>
        <strain evidence="9 10">MU402</strain>
    </source>
</reference>
<dbReference type="PANTHER" id="PTHR14865:SF2">
    <property type="entry name" value="CST COMPLEX SUBUNIT CTC1"/>
    <property type="match status" value="1"/>
</dbReference>
<dbReference type="GO" id="GO:0042162">
    <property type="term" value="F:telomeric DNA binding"/>
    <property type="evidence" value="ECO:0007669"/>
    <property type="project" value="TreeGrafter"/>
</dbReference>
<comment type="similarity">
    <text evidence="3">Belongs to the CTC1 family.</text>
</comment>
<evidence type="ECO:0000313" key="10">
    <source>
        <dbReference type="Proteomes" id="UP000469890"/>
    </source>
</evidence>
<dbReference type="InterPro" id="IPR042617">
    <property type="entry name" value="CTC1-like"/>
</dbReference>
<keyword evidence="6" id="KW-0779">Telomere</keyword>
<organism evidence="9 10">
    <name type="scientific">Mucor circinelloides f. lusitanicus</name>
    <name type="common">Mucor racemosus var. lusitanicus</name>
    <dbReference type="NCBI Taxonomy" id="29924"/>
    <lineage>
        <taxon>Eukaryota</taxon>
        <taxon>Fungi</taxon>
        <taxon>Fungi incertae sedis</taxon>
        <taxon>Mucoromycota</taxon>
        <taxon>Mucoromycotina</taxon>
        <taxon>Mucoromycetes</taxon>
        <taxon>Mucorales</taxon>
        <taxon>Mucorineae</taxon>
        <taxon>Mucoraceae</taxon>
        <taxon>Mucor</taxon>
    </lineage>
</organism>
<feature type="non-terminal residue" evidence="9">
    <location>
        <position position="942"/>
    </location>
</feature>
<dbReference type="Pfam" id="PF15489">
    <property type="entry name" value="CTC1"/>
    <property type="match status" value="1"/>
</dbReference>
<evidence type="ECO:0000256" key="4">
    <source>
        <dbReference type="ARBA" id="ARBA00016175"/>
    </source>
</evidence>
<evidence type="ECO:0000256" key="3">
    <source>
        <dbReference type="ARBA" id="ARBA00006332"/>
    </source>
</evidence>
<sequence length="942" mass="106099">MFGIYELDGTIIVSFFHMFSYSADMPYRINTHVRLHHFHAVIVNPEDGETSYLLQHVWQANKTEEGYFALAGCMQSHVEVLEFPKKHDGFEETTQPFFLQHNTDLESQIKLSVYTDIIRRKSTFQQLLRQLEMYAALTAKFVDTQMAKDLCAFQRVYDTVRGQVFAATQTPAMRAGDMVNDFVLHDTVCLLVGEGNFCIVVDAYPSLDKIQANLEAKREDHNLDLAGGNTMFEKEHVLTQKADYDQTADYYILGMLQVARDGRLYLTDNASRMLLVLAAPSASDISILAGAICMVRRLHLFTEDLAFVDTQDEESIQRKDLHLTYGVCQQSDLLLLLPLDNDDSITFCIPDLETTRGLSKLSVYDAPAGERYHLPTQHQYLAAHVVNRFPVEACFTENGSVYLECRVIVKLYNIEGLSSTASLDDIAADGSTRYALVLTSRQNSLQWHLDFQVGSYWVIYGLDAPDTFIKSTNTVSAFALILDAEKHTVYPLSSWTDSANTVQLTPHYSQNASMRDPQAAIYNVAQLTNMKRLPPGITAATTSYKFCEQLLHVKGVVIIKRFMEGFANHGTLNKHAYKLHSQLGISTGKMNRKLFIQLRQPDGLEVISIYMDVHKTHYPAGLVIGATVTFRNLIRKKKASNDEFFFLANSATCIHINEAIPSPSVISMEPALIRTRLISSFLDTVIGQQKENDRQIFRLFCYISAIINLTLKWECRDCGSIVRNNDCYGMCQGASRVFSVHAYVLISDGTGNATAGIDGERLVFRLLQLSSNQIDALKNLVLNYGQLTYGGWGGGKVTTMDDEEEKMSYDPENDQRSAMHGYTLEDLCSNAKRAGQFYLYGQEQSAGKKRDNSELNEDLVKEFQLRKFKISDNGSLLKTAELPKLKVKVIEITFPDARMAAYEMLDSLNQNDDDIPPEDANYSASLPTSIEVQDFDYVARMT</sequence>
<keyword evidence="8" id="KW-0539">Nucleus</keyword>
<evidence type="ECO:0000256" key="5">
    <source>
        <dbReference type="ARBA" id="ARBA00022454"/>
    </source>
</evidence>
<comment type="caution">
    <text evidence="9">The sequence shown here is derived from an EMBL/GenBank/DDBJ whole genome shotgun (WGS) entry which is preliminary data.</text>
</comment>
<evidence type="ECO:0000313" key="9">
    <source>
        <dbReference type="EMBL" id="KAF1800669.1"/>
    </source>
</evidence>
<dbReference type="GO" id="GO:0045740">
    <property type="term" value="P:positive regulation of DNA replication"/>
    <property type="evidence" value="ECO:0007669"/>
    <property type="project" value="TreeGrafter"/>
</dbReference>
<dbReference type="GO" id="GO:0010833">
    <property type="term" value="P:telomere maintenance via telomere lengthening"/>
    <property type="evidence" value="ECO:0007669"/>
    <property type="project" value="TreeGrafter"/>
</dbReference>